<dbReference type="SUPFAM" id="SSF52833">
    <property type="entry name" value="Thioredoxin-like"/>
    <property type="match status" value="1"/>
</dbReference>
<evidence type="ECO:0000256" key="7">
    <source>
        <dbReference type="ARBA" id="ARBA00056930"/>
    </source>
</evidence>
<accession>A0A2G3PJI1</accession>
<evidence type="ECO:0000256" key="4">
    <source>
        <dbReference type="ARBA" id="ARBA00023284"/>
    </source>
</evidence>
<dbReference type="PANTHER" id="PTHR43110">
    <property type="entry name" value="THIOL PEROXIDASE"/>
    <property type="match status" value="1"/>
</dbReference>
<dbReference type="InterPro" id="IPR036249">
    <property type="entry name" value="Thioredoxin-like_sf"/>
</dbReference>
<dbReference type="EMBL" id="PEBD01000010">
    <property type="protein sequence ID" value="PHV65968.1"/>
    <property type="molecule type" value="Genomic_DNA"/>
</dbReference>
<dbReference type="RefSeq" id="WP_099384253.1">
    <property type="nucleotide sequence ID" value="NZ_PEBD01000010.1"/>
</dbReference>
<evidence type="ECO:0000259" key="15">
    <source>
        <dbReference type="PROSITE" id="PS51352"/>
    </source>
</evidence>
<dbReference type="InterPro" id="IPR050455">
    <property type="entry name" value="Tpx_Peroxidase_subfamily"/>
</dbReference>
<feature type="domain" description="Thioredoxin" evidence="15">
    <location>
        <begin position="9"/>
        <end position="160"/>
    </location>
</feature>
<protein>
    <recommendedName>
        <fullName evidence="11">Alkyl hydroperoxide reductase E</fullName>
        <ecNumber evidence="10">1.11.1.29</ecNumber>
    </recommendedName>
    <alternativeName>
        <fullName evidence="12">Mycoredoxin-dependent peroxiredoxin</fullName>
    </alternativeName>
    <alternativeName>
        <fullName evidence="13">Peroxiredoxin AhpE</fullName>
    </alternativeName>
    <alternativeName>
        <fullName evidence="5">Thioredoxin peroxidase</fullName>
    </alternativeName>
</protein>
<evidence type="ECO:0000256" key="8">
    <source>
        <dbReference type="ARBA" id="ARBA00060973"/>
    </source>
</evidence>
<reference evidence="16 17" key="1">
    <citation type="submission" date="2017-10" db="EMBL/GenBank/DDBJ databases">
        <title>The draft genome sequence of Williamsia sp. BULT 1.1 isolated from the semi-arid grassland soils from South Africa.</title>
        <authorList>
            <person name="Kabwe M.H."/>
            <person name="Govender N."/>
            <person name="Mutseka Lunga P."/>
            <person name="Vikram S."/>
            <person name="Makhalanyane T.P."/>
        </authorList>
    </citation>
    <scope>NUCLEOTIDE SEQUENCE [LARGE SCALE GENOMIC DNA]</scope>
    <source>
        <strain evidence="16 17">BULT 1.1</strain>
    </source>
</reference>
<keyword evidence="3" id="KW-0560">Oxidoreductase</keyword>
<keyword evidence="2" id="KW-0049">Antioxidant</keyword>
<proteinExistence type="inferred from homology"/>
<dbReference type="InterPro" id="IPR024706">
    <property type="entry name" value="Peroxiredoxin_AhpC-typ"/>
</dbReference>
<dbReference type="PANTHER" id="PTHR43110:SF1">
    <property type="entry name" value="THIOL PEROXIDASE"/>
    <property type="match status" value="1"/>
</dbReference>
<dbReference type="GO" id="GO:0004601">
    <property type="term" value="F:peroxidase activity"/>
    <property type="evidence" value="ECO:0007669"/>
    <property type="project" value="UniProtKB-KW"/>
</dbReference>
<comment type="function">
    <text evidence="7">Thiol-specific peroxidase that catalyzes the reduction of hydrogen peroxide and organic hydroperoxides to water and alcohols, respectively. Plays a role in cell protection against oxidative stress by detoxifying peroxides. May represent an important antioxidant defense against cytotoxic peroxides, especially peroxynitrite, which can be formed by activated macrophages during infection.</text>
</comment>
<evidence type="ECO:0000256" key="9">
    <source>
        <dbReference type="ARBA" id="ARBA00065226"/>
    </source>
</evidence>
<gene>
    <name evidence="16" type="ORF">CSW57_20110</name>
</gene>
<dbReference type="Proteomes" id="UP000225108">
    <property type="component" value="Unassembled WGS sequence"/>
</dbReference>
<evidence type="ECO:0000313" key="17">
    <source>
        <dbReference type="Proteomes" id="UP000225108"/>
    </source>
</evidence>
<evidence type="ECO:0000256" key="3">
    <source>
        <dbReference type="ARBA" id="ARBA00023002"/>
    </source>
</evidence>
<dbReference type="PIRSF" id="PIRSF000239">
    <property type="entry name" value="AHPC"/>
    <property type="match status" value="1"/>
</dbReference>
<comment type="caution">
    <text evidence="16">The sequence shown here is derived from an EMBL/GenBank/DDBJ whole genome shotgun (WGS) entry which is preliminary data.</text>
</comment>
<evidence type="ECO:0000256" key="10">
    <source>
        <dbReference type="ARBA" id="ARBA00067009"/>
    </source>
</evidence>
<evidence type="ECO:0000256" key="12">
    <source>
        <dbReference type="ARBA" id="ARBA00082991"/>
    </source>
</evidence>
<evidence type="ECO:0000256" key="1">
    <source>
        <dbReference type="ARBA" id="ARBA00022559"/>
    </source>
</evidence>
<keyword evidence="1" id="KW-0575">Peroxidase</keyword>
<evidence type="ECO:0000256" key="13">
    <source>
        <dbReference type="ARBA" id="ARBA00083736"/>
    </source>
</evidence>
<comment type="catalytic activity">
    <reaction evidence="6">
        <text>[mycoredoxin]-L-dithiol + a hydroperoxide = [mycoredoxin]-L-disulfide + an alcohol + H2O</text>
        <dbReference type="Rhea" id="RHEA:62640"/>
        <dbReference type="Rhea" id="RHEA-COMP:16137"/>
        <dbReference type="Rhea" id="RHEA-COMP:16138"/>
        <dbReference type="ChEBI" id="CHEBI:15377"/>
        <dbReference type="ChEBI" id="CHEBI:29950"/>
        <dbReference type="ChEBI" id="CHEBI:30879"/>
        <dbReference type="ChEBI" id="CHEBI:35924"/>
        <dbReference type="ChEBI" id="CHEBI:50058"/>
        <dbReference type="EC" id="1.11.1.29"/>
    </reaction>
</comment>
<dbReference type="Pfam" id="PF00578">
    <property type="entry name" value="AhpC-TSA"/>
    <property type="match status" value="1"/>
</dbReference>
<evidence type="ECO:0000256" key="2">
    <source>
        <dbReference type="ARBA" id="ARBA00022862"/>
    </source>
</evidence>
<dbReference type="Gene3D" id="3.40.30.10">
    <property type="entry name" value="Glutaredoxin"/>
    <property type="match status" value="1"/>
</dbReference>
<comment type="similarity">
    <text evidence="8">Belongs to the peroxiredoxin family. AhpE subfamily.</text>
</comment>
<dbReference type="EC" id="1.11.1.29" evidence="10"/>
<evidence type="ECO:0000256" key="5">
    <source>
        <dbReference type="ARBA" id="ARBA00032824"/>
    </source>
</evidence>
<dbReference type="PROSITE" id="PS51352">
    <property type="entry name" value="THIOREDOXIN_2"/>
    <property type="match status" value="1"/>
</dbReference>
<evidence type="ECO:0000256" key="14">
    <source>
        <dbReference type="PIRSR" id="PIRSR000239-1"/>
    </source>
</evidence>
<dbReference type="FunFam" id="3.40.30.10:FF:000118">
    <property type="entry name" value="Peroxiredoxin AhpE"/>
    <property type="match status" value="1"/>
</dbReference>
<dbReference type="InterPro" id="IPR013766">
    <property type="entry name" value="Thioredoxin_domain"/>
</dbReference>
<dbReference type="AlphaFoldDB" id="A0A2G3PJI1"/>
<evidence type="ECO:0000256" key="6">
    <source>
        <dbReference type="ARBA" id="ARBA00052774"/>
    </source>
</evidence>
<name>A0A2G3PJI1_WILMA</name>
<dbReference type="CDD" id="cd03018">
    <property type="entry name" value="PRX_AhpE_like"/>
    <property type="match status" value="1"/>
</dbReference>
<organism evidence="16 17">
    <name type="scientific">Williamsia marianensis</name>
    <dbReference type="NCBI Taxonomy" id="85044"/>
    <lineage>
        <taxon>Bacteria</taxon>
        <taxon>Bacillati</taxon>
        <taxon>Actinomycetota</taxon>
        <taxon>Actinomycetes</taxon>
        <taxon>Mycobacteriales</taxon>
        <taxon>Nocardiaceae</taxon>
        <taxon>Williamsia</taxon>
    </lineage>
</organism>
<evidence type="ECO:0000313" key="16">
    <source>
        <dbReference type="EMBL" id="PHV65968.1"/>
    </source>
</evidence>
<comment type="subunit">
    <text evidence="9">Homodimer. Forms both dimers and octamers; a tightly-associated dimer and a ring-like octamer.</text>
</comment>
<evidence type="ECO:0000256" key="11">
    <source>
        <dbReference type="ARBA" id="ARBA00068979"/>
    </source>
</evidence>
<sequence length="160" mass="17648">MTDSAQQELAVGTAAPDFTLRDQNNQDITLSNYFGKKNVLLVFFPMAFTGTCEGELSMVRDRLPDFENDNSAFIAVSVGTSPTHKVWSAAQGYLFPILADFWPHGRVAQLYGVFNEDKGYANRGTFVIDKTGHIAFSEQMAAGQVRDQSLWEKALAALDS</sequence>
<keyword evidence="4" id="KW-0676">Redox-active center</keyword>
<dbReference type="InterPro" id="IPR000866">
    <property type="entry name" value="AhpC/TSA"/>
</dbReference>
<feature type="active site" description="Cysteine sulfenic acid (-SOH) intermediate; for peroxidase activity" evidence="14">
    <location>
        <position position="52"/>
    </location>
</feature>